<feature type="compositionally biased region" description="Polar residues" evidence="1">
    <location>
        <begin position="109"/>
        <end position="118"/>
    </location>
</feature>
<name>A0A6B0YU70_9CHLR</name>
<comment type="caution">
    <text evidence="2">The sequence shown here is derived from an EMBL/GenBank/DDBJ whole genome shotgun (WGS) entry which is preliminary data.</text>
</comment>
<accession>A0A6B0YU70</accession>
<organism evidence="2">
    <name type="scientific">Caldilineaceae bacterium SB0664_bin_27</name>
    <dbReference type="NCBI Taxonomy" id="2605260"/>
    <lineage>
        <taxon>Bacteria</taxon>
        <taxon>Bacillati</taxon>
        <taxon>Chloroflexota</taxon>
        <taxon>Caldilineae</taxon>
        <taxon>Caldilineales</taxon>
        <taxon>Caldilineaceae</taxon>
    </lineage>
</organism>
<evidence type="ECO:0000313" key="2">
    <source>
        <dbReference type="EMBL" id="MXY93891.1"/>
    </source>
</evidence>
<protein>
    <submittedName>
        <fullName evidence="2">Uncharacterized protein</fullName>
    </submittedName>
</protein>
<feature type="region of interest" description="Disordered" evidence="1">
    <location>
        <begin position="92"/>
        <end position="123"/>
    </location>
</feature>
<gene>
    <name evidence="2" type="ORF">F4Y42_10640</name>
</gene>
<sequence length="167" mass="17853">MGVKVGIGVGVCVGTGVNVAVGVCVGAGTSAGVGVSSGSPHSVIVAPMSATVKKIAHTEMKLKPQPLPFVRNLSRRPSFIFAQLTRCNALGRKRNKPTAAHSKSAKSWPLNSPPSRDTTPIPPTKTIRVVSMVSELFVEPIFNFWQPVFLSSFRFRARVIKDGHHPD</sequence>
<dbReference type="EMBL" id="VXRG01000090">
    <property type="protein sequence ID" value="MXY93891.1"/>
    <property type="molecule type" value="Genomic_DNA"/>
</dbReference>
<proteinExistence type="predicted"/>
<dbReference type="AlphaFoldDB" id="A0A6B0YU70"/>
<reference evidence="2" key="1">
    <citation type="submission" date="2019-09" db="EMBL/GenBank/DDBJ databases">
        <title>Characterisation of the sponge microbiome using genome-centric metagenomics.</title>
        <authorList>
            <person name="Engelberts J.P."/>
            <person name="Robbins S.J."/>
            <person name="De Goeij J.M."/>
            <person name="Aranda M."/>
            <person name="Bell S.C."/>
            <person name="Webster N.S."/>
        </authorList>
    </citation>
    <scope>NUCLEOTIDE SEQUENCE</scope>
    <source>
        <strain evidence="2">SB0664_bin_27</strain>
    </source>
</reference>
<evidence type="ECO:0000256" key="1">
    <source>
        <dbReference type="SAM" id="MobiDB-lite"/>
    </source>
</evidence>